<evidence type="ECO:0000313" key="1">
    <source>
        <dbReference type="EMBL" id="KAH8004133.1"/>
    </source>
</evidence>
<evidence type="ECO:0000313" key="2">
    <source>
        <dbReference type="Proteomes" id="UP000827872"/>
    </source>
</evidence>
<comment type="caution">
    <text evidence="1">The sequence shown here is derived from an EMBL/GenBank/DDBJ whole genome shotgun (WGS) entry which is preliminary data.</text>
</comment>
<keyword evidence="2" id="KW-1185">Reference proteome</keyword>
<organism evidence="1 2">
    <name type="scientific">Sphaerodactylus townsendi</name>
    <dbReference type="NCBI Taxonomy" id="933632"/>
    <lineage>
        <taxon>Eukaryota</taxon>
        <taxon>Metazoa</taxon>
        <taxon>Chordata</taxon>
        <taxon>Craniata</taxon>
        <taxon>Vertebrata</taxon>
        <taxon>Euteleostomi</taxon>
        <taxon>Lepidosauria</taxon>
        <taxon>Squamata</taxon>
        <taxon>Bifurcata</taxon>
        <taxon>Gekkota</taxon>
        <taxon>Sphaerodactylidae</taxon>
        <taxon>Sphaerodactylus</taxon>
    </lineage>
</organism>
<proteinExistence type="predicted"/>
<dbReference type="EMBL" id="CM037617">
    <property type="protein sequence ID" value="KAH8004133.1"/>
    <property type="molecule type" value="Genomic_DNA"/>
</dbReference>
<name>A0ACB8FF48_9SAUR</name>
<dbReference type="Proteomes" id="UP000827872">
    <property type="component" value="Linkage Group LG04"/>
</dbReference>
<gene>
    <name evidence="1" type="ORF">K3G42_003983</name>
</gene>
<sequence>MDAYSTSFGLIIIVLFMCLGVAFFYGVNQFCQDIVDMICRCPPWCSKLVLYFKACWVIITPGLLLFTLFYIFLDLSSTTLHYGTYEYPRWGEALGVCLGVVTCIQIPLWAVIALCKESGTLMDRFRKAIHPLNSWRTTSGRDLSHHVIDVPYTVNLTDHDFTGGWQQQGSSEA</sequence>
<accession>A0ACB8FF48</accession>
<reference evidence="1" key="1">
    <citation type="submission" date="2021-08" db="EMBL/GenBank/DDBJ databases">
        <title>The first chromosome-level gecko genome reveals the dynamic sex chromosomes of Neotropical dwarf geckos (Sphaerodactylidae: Sphaerodactylus).</title>
        <authorList>
            <person name="Pinto B.J."/>
            <person name="Keating S.E."/>
            <person name="Gamble T."/>
        </authorList>
    </citation>
    <scope>NUCLEOTIDE SEQUENCE</scope>
    <source>
        <strain evidence="1">TG3544</strain>
    </source>
</reference>
<protein>
    <submittedName>
        <fullName evidence="1">Uncharacterized protein</fullName>
    </submittedName>
</protein>